<organism evidence="3">
    <name type="scientific">viral metagenome</name>
    <dbReference type="NCBI Taxonomy" id="1070528"/>
    <lineage>
        <taxon>unclassified sequences</taxon>
        <taxon>metagenomes</taxon>
        <taxon>organismal metagenomes</taxon>
    </lineage>
</organism>
<feature type="transmembrane region" description="Helical" evidence="2">
    <location>
        <begin position="50"/>
        <end position="83"/>
    </location>
</feature>
<name>A0A6C0IS90_9ZZZZ</name>
<feature type="coiled-coil region" evidence="1">
    <location>
        <begin position="94"/>
        <end position="145"/>
    </location>
</feature>
<proteinExistence type="predicted"/>
<sequence length="179" mass="21209">MCSFIIEMKFSLKNVLQFQPLLKSQLVLYMFLFIALFEIVHFGTTQNVNGVLLMFLVGFLTSFFSKNMVVILFSAIVFTNLIVYGSQLKYREGFDKKEEEIKRVKKNKKSEKELEEEDSKKELTKKDIEEEFGNLQKELPEFQKVQIEILENLEKMDPLLEKAESFINKYSDYRDSNRR</sequence>
<evidence type="ECO:0000256" key="1">
    <source>
        <dbReference type="SAM" id="Coils"/>
    </source>
</evidence>
<keyword evidence="2" id="KW-0812">Transmembrane</keyword>
<dbReference type="AlphaFoldDB" id="A0A6C0IS90"/>
<dbReference type="EMBL" id="MN740240">
    <property type="protein sequence ID" value="QHT95375.1"/>
    <property type="molecule type" value="Genomic_DNA"/>
</dbReference>
<evidence type="ECO:0000256" key="2">
    <source>
        <dbReference type="SAM" id="Phobius"/>
    </source>
</evidence>
<protein>
    <submittedName>
        <fullName evidence="3">Uncharacterized protein</fullName>
    </submittedName>
</protein>
<keyword evidence="1" id="KW-0175">Coiled coil</keyword>
<keyword evidence="2" id="KW-1133">Transmembrane helix</keyword>
<keyword evidence="2" id="KW-0472">Membrane</keyword>
<evidence type="ECO:0000313" key="3">
    <source>
        <dbReference type="EMBL" id="QHT95375.1"/>
    </source>
</evidence>
<feature type="transmembrane region" description="Helical" evidence="2">
    <location>
        <begin position="26"/>
        <end position="44"/>
    </location>
</feature>
<reference evidence="3" key="1">
    <citation type="journal article" date="2020" name="Nature">
        <title>Giant virus diversity and host interactions through global metagenomics.</title>
        <authorList>
            <person name="Schulz F."/>
            <person name="Roux S."/>
            <person name="Paez-Espino D."/>
            <person name="Jungbluth S."/>
            <person name="Walsh D.A."/>
            <person name="Denef V.J."/>
            <person name="McMahon K.D."/>
            <person name="Konstantinidis K.T."/>
            <person name="Eloe-Fadrosh E.A."/>
            <person name="Kyrpides N.C."/>
            <person name="Woyke T."/>
        </authorList>
    </citation>
    <scope>NUCLEOTIDE SEQUENCE</scope>
    <source>
        <strain evidence="3">GVMAG-M-3300024261-8</strain>
    </source>
</reference>
<accession>A0A6C0IS90</accession>